<proteinExistence type="predicted"/>
<dbReference type="Proteomes" id="UP001221757">
    <property type="component" value="Unassembled WGS sequence"/>
</dbReference>
<feature type="compositionally biased region" description="Acidic residues" evidence="1">
    <location>
        <begin position="9"/>
        <end position="26"/>
    </location>
</feature>
<organism evidence="2 3">
    <name type="scientific">Mycena rosella</name>
    <name type="common">Pink bonnet</name>
    <name type="synonym">Agaricus rosellus</name>
    <dbReference type="NCBI Taxonomy" id="1033263"/>
    <lineage>
        <taxon>Eukaryota</taxon>
        <taxon>Fungi</taxon>
        <taxon>Dikarya</taxon>
        <taxon>Basidiomycota</taxon>
        <taxon>Agaricomycotina</taxon>
        <taxon>Agaricomycetes</taxon>
        <taxon>Agaricomycetidae</taxon>
        <taxon>Agaricales</taxon>
        <taxon>Marasmiineae</taxon>
        <taxon>Mycenaceae</taxon>
        <taxon>Mycena</taxon>
    </lineage>
</organism>
<feature type="region of interest" description="Disordered" evidence="1">
    <location>
        <begin position="1"/>
        <end position="40"/>
    </location>
</feature>
<evidence type="ECO:0000313" key="2">
    <source>
        <dbReference type="EMBL" id="KAJ7619884.1"/>
    </source>
</evidence>
<keyword evidence="3" id="KW-1185">Reference proteome</keyword>
<evidence type="ECO:0000313" key="3">
    <source>
        <dbReference type="Proteomes" id="UP001221757"/>
    </source>
</evidence>
<reference evidence="2" key="1">
    <citation type="submission" date="2023-03" db="EMBL/GenBank/DDBJ databases">
        <title>Massive genome expansion in bonnet fungi (Mycena s.s.) driven by repeated elements and novel gene families across ecological guilds.</title>
        <authorList>
            <consortium name="Lawrence Berkeley National Laboratory"/>
            <person name="Harder C.B."/>
            <person name="Miyauchi S."/>
            <person name="Viragh M."/>
            <person name="Kuo A."/>
            <person name="Thoen E."/>
            <person name="Andreopoulos B."/>
            <person name="Lu D."/>
            <person name="Skrede I."/>
            <person name="Drula E."/>
            <person name="Henrissat B."/>
            <person name="Morin E."/>
            <person name="Kohler A."/>
            <person name="Barry K."/>
            <person name="LaButti K."/>
            <person name="Morin E."/>
            <person name="Salamov A."/>
            <person name="Lipzen A."/>
            <person name="Mereny Z."/>
            <person name="Hegedus B."/>
            <person name="Baldrian P."/>
            <person name="Stursova M."/>
            <person name="Weitz H."/>
            <person name="Taylor A."/>
            <person name="Grigoriev I.V."/>
            <person name="Nagy L.G."/>
            <person name="Martin F."/>
            <person name="Kauserud H."/>
        </authorList>
    </citation>
    <scope>NUCLEOTIDE SEQUENCE</scope>
    <source>
        <strain evidence="2">CBHHK067</strain>
    </source>
</reference>
<accession>A0AAD7BFX4</accession>
<gene>
    <name evidence="2" type="ORF">B0H17DRAFT_1152102</name>
</gene>
<evidence type="ECO:0000256" key="1">
    <source>
        <dbReference type="SAM" id="MobiDB-lite"/>
    </source>
</evidence>
<dbReference type="EMBL" id="JARKIE010000715">
    <property type="protein sequence ID" value="KAJ7619884.1"/>
    <property type="molecule type" value="Genomic_DNA"/>
</dbReference>
<protein>
    <submittedName>
        <fullName evidence="2">Uncharacterized protein</fullName>
    </submittedName>
</protein>
<dbReference type="AlphaFoldDB" id="A0AAD7BFX4"/>
<name>A0AAD7BFX4_MYCRO</name>
<comment type="caution">
    <text evidence="2">The sequence shown here is derived from an EMBL/GenBank/DDBJ whole genome shotgun (WGS) entry which is preliminary data.</text>
</comment>
<sequence length="149" mass="16376">MDTTFIHDSDDDLGPDVSDDDSDYDPAESRTQSSPWPHPEPLVIFVGHGPRAEKTLKRVLLDSAITKGSRAVRRCREIDGITNVTRWGVLLCGVHQTFGCHLCASFFNLRCSGDPDAPERLESRVKQEVRELATPANLPAAQLSAHLGV</sequence>